<dbReference type="InterPro" id="IPR051678">
    <property type="entry name" value="AGP_Transferase"/>
</dbReference>
<dbReference type="EMBL" id="JBHSMC010000014">
    <property type="protein sequence ID" value="MFC5465232.1"/>
    <property type="molecule type" value="Genomic_DNA"/>
</dbReference>
<keyword evidence="3" id="KW-1185">Reference proteome</keyword>
<proteinExistence type="predicted"/>
<protein>
    <submittedName>
        <fullName evidence="2">Aminoglycoside phosphotransferase family protein</fullName>
        <ecNumber evidence="2">2.7.1.-</ecNumber>
    </submittedName>
</protein>
<dbReference type="InterPro" id="IPR011009">
    <property type="entry name" value="Kinase-like_dom_sf"/>
</dbReference>
<evidence type="ECO:0000259" key="1">
    <source>
        <dbReference type="Pfam" id="PF01636"/>
    </source>
</evidence>
<sequence>MKSFKLAMSIDEAQVMLEAILNTPITHIEGIEMGELSRVFSFYVDSESYVVHFRDSNISLEKADYIYRTYGDILPIPRVIKKGEHDGLSFIISEKVEGVPISSLSETEQADVLDHVASIFTTMSEIKLDRSKGYGWISPTGETAFNTWEEMIINSFRDDDGGFHHNWTQLYETSFLEKEVFQQGYDKMLELLQYAPDHPGLVHGDFHLGNMLSDGKKVTGIVDWEMSMHGDFVLDVAGLHFWSEHLSFPERIQEAWQKKGKEIPHFEERLRAYMIWKAIDGLRFFAKKDDKQAYDYMKARLKHLL</sequence>
<dbReference type="EC" id="2.7.1.-" evidence="2"/>
<evidence type="ECO:0000313" key="2">
    <source>
        <dbReference type="EMBL" id="MFC5465232.1"/>
    </source>
</evidence>
<dbReference type="InterPro" id="IPR002575">
    <property type="entry name" value="Aminoglycoside_PTrfase"/>
</dbReference>
<dbReference type="GO" id="GO:0016740">
    <property type="term" value="F:transferase activity"/>
    <property type="evidence" value="ECO:0007669"/>
    <property type="project" value="UniProtKB-KW"/>
</dbReference>
<dbReference type="PANTHER" id="PTHR21310">
    <property type="entry name" value="AMINOGLYCOSIDE PHOSPHOTRANSFERASE-RELATED-RELATED"/>
    <property type="match status" value="1"/>
</dbReference>
<dbReference type="Gene3D" id="3.90.1200.10">
    <property type="match status" value="1"/>
</dbReference>
<name>A0ABW0LK04_9BACI</name>
<evidence type="ECO:0000313" key="3">
    <source>
        <dbReference type="Proteomes" id="UP001596147"/>
    </source>
</evidence>
<reference evidence="3" key="1">
    <citation type="journal article" date="2019" name="Int. J. Syst. Evol. Microbiol.">
        <title>The Global Catalogue of Microorganisms (GCM) 10K type strain sequencing project: providing services to taxonomists for standard genome sequencing and annotation.</title>
        <authorList>
            <consortium name="The Broad Institute Genomics Platform"/>
            <consortium name="The Broad Institute Genome Sequencing Center for Infectious Disease"/>
            <person name="Wu L."/>
            <person name="Ma J."/>
        </authorList>
    </citation>
    <scope>NUCLEOTIDE SEQUENCE [LARGE SCALE GENOMIC DNA]</scope>
    <source>
        <strain evidence="3">CGMCC 1.12237</strain>
    </source>
</reference>
<feature type="domain" description="Aminoglycoside phosphotransferase" evidence="1">
    <location>
        <begin position="28"/>
        <end position="256"/>
    </location>
</feature>
<keyword evidence="2" id="KW-0808">Transferase</keyword>
<dbReference type="Pfam" id="PF01636">
    <property type="entry name" value="APH"/>
    <property type="match status" value="1"/>
</dbReference>
<dbReference type="Proteomes" id="UP001596147">
    <property type="component" value="Unassembled WGS sequence"/>
</dbReference>
<dbReference type="Gene3D" id="3.30.200.150">
    <property type="match status" value="1"/>
</dbReference>
<dbReference type="SUPFAM" id="SSF56112">
    <property type="entry name" value="Protein kinase-like (PK-like)"/>
    <property type="match status" value="1"/>
</dbReference>
<dbReference type="RefSeq" id="WP_382351280.1">
    <property type="nucleotide sequence ID" value="NZ_JBHSMC010000014.1"/>
</dbReference>
<accession>A0ABW0LK04</accession>
<organism evidence="2 3">
    <name type="scientific">Lederbergia graminis</name>
    <dbReference type="NCBI Taxonomy" id="735518"/>
    <lineage>
        <taxon>Bacteria</taxon>
        <taxon>Bacillati</taxon>
        <taxon>Bacillota</taxon>
        <taxon>Bacilli</taxon>
        <taxon>Bacillales</taxon>
        <taxon>Bacillaceae</taxon>
        <taxon>Lederbergia</taxon>
    </lineage>
</organism>
<gene>
    <name evidence="2" type="ORF">ACFPM4_10780</name>
</gene>
<comment type="caution">
    <text evidence="2">The sequence shown here is derived from an EMBL/GenBank/DDBJ whole genome shotgun (WGS) entry which is preliminary data.</text>
</comment>